<evidence type="ECO:0000259" key="5">
    <source>
        <dbReference type="Pfam" id="PF24827"/>
    </source>
</evidence>
<dbReference type="GO" id="GO:0046872">
    <property type="term" value="F:metal ion binding"/>
    <property type="evidence" value="ECO:0007669"/>
    <property type="project" value="UniProtKB-KW"/>
</dbReference>
<accession>A0A0F9N397</accession>
<sequence length="171" mass="19027">MKKIKINKINIKKKTKQKDYMSLELFNLVDSSQIGLPLAIVGKGTGPVVTIIAAQHGNEWSGSYACHMLYERLDPSKMDGKVIIIPIANPPAFLQKSRVSSLDHIDMNRTYGFVKKRKPTEHIASIIFENFCLKSNYVFDLHSGGPGEYFPLVESLGRDGLAMAKSLNMGN</sequence>
<dbReference type="PANTHER" id="PTHR37326">
    <property type="entry name" value="BLL3975 PROTEIN"/>
    <property type="match status" value="1"/>
</dbReference>
<keyword evidence="2" id="KW-0479">Metal-binding</keyword>
<feature type="non-terminal residue" evidence="6">
    <location>
        <position position="171"/>
    </location>
</feature>
<evidence type="ECO:0000256" key="4">
    <source>
        <dbReference type="ARBA" id="ARBA00022833"/>
    </source>
</evidence>
<evidence type="ECO:0000313" key="6">
    <source>
        <dbReference type="EMBL" id="KKM76002.1"/>
    </source>
</evidence>
<dbReference type="AlphaFoldDB" id="A0A0F9N397"/>
<gene>
    <name evidence="6" type="ORF">LCGC14_1384510</name>
</gene>
<dbReference type="EMBL" id="LAZR01008880">
    <property type="protein sequence ID" value="KKM76002.1"/>
    <property type="molecule type" value="Genomic_DNA"/>
</dbReference>
<name>A0A0F9N397_9ZZZZ</name>
<evidence type="ECO:0000256" key="2">
    <source>
        <dbReference type="ARBA" id="ARBA00022723"/>
    </source>
</evidence>
<proteinExistence type="predicted"/>
<evidence type="ECO:0000256" key="3">
    <source>
        <dbReference type="ARBA" id="ARBA00022801"/>
    </source>
</evidence>
<comment type="cofactor">
    <cofactor evidence="1">
        <name>Zn(2+)</name>
        <dbReference type="ChEBI" id="CHEBI:29105"/>
    </cofactor>
</comment>
<comment type="caution">
    <text evidence="6">The sequence shown here is derived from an EMBL/GenBank/DDBJ whole genome shotgun (WGS) entry which is preliminary data.</text>
</comment>
<feature type="domain" description="Succinylglutamate desuccinylase/Aspartoacylase catalytic" evidence="5">
    <location>
        <begin position="46"/>
        <end position="153"/>
    </location>
</feature>
<keyword evidence="3" id="KW-0378">Hydrolase</keyword>
<dbReference type="InterPro" id="IPR055438">
    <property type="entry name" value="AstE_AspA_cat"/>
</dbReference>
<protein>
    <recommendedName>
        <fullName evidence="5">Succinylglutamate desuccinylase/Aspartoacylase catalytic domain-containing protein</fullName>
    </recommendedName>
</protein>
<reference evidence="6" key="1">
    <citation type="journal article" date="2015" name="Nature">
        <title>Complex archaea that bridge the gap between prokaryotes and eukaryotes.</title>
        <authorList>
            <person name="Spang A."/>
            <person name="Saw J.H."/>
            <person name="Jorgensen S.L."/>
            <person name="Zaremba-Niedzwiedzka K."/>
            <person name="Martijn J."/>
            <person name="Lind A.E."/>
            <person name="van Eijk R."/>
            <person name="Schleper C."/>
            <person name="Guy L."/>
            <person name="Ettema T.J."/>
        </authorList>
    </citation>
    <scope>NUCLEOTIDE SEQUENCE</scope>
</reference>
<dbReference type="InterPro" id="IPR053138">
    <property type="entry name" value="N-alpha-Ac-DABA_deacetylase"/>
</dbReference>
<dbReference type="Gene3D" id="3.40.630.10">
    <property type="entry name" value="Zn peptidases"/>
    <property type="match status" value="1"/>
</dbReference>
<organism evidence="6">
    <name type="scientific">marine sediment metagenome</name>
    <dbReference type="NCBI Taxonomy" id="412755"/>
    <lineage>
        <taxon>unclassified sequences</taxon>
        <taxon>metagenomes</taxon>
        <taxon>ecological metagenomes</taxon>
    </lineage>
</organism>
<dbReference type="SUPFAM" id="SSF53187">
    <property type="entry name" value="Zn-dependent exopeptidases"/>
    <property type="match status" value="1"/>
</dbReference>
<dbReference type="Pfam" id="PF24827">
    <property type="entry name" value="AstE_AspA_cat"/>
    <property type="match status" value="1"/>
</dbReference>
<evidence type="ECO:0000256" key="1">
    <source>
        <dbReference type="ARBA" id="ARBA00001947"/>
    </source>
</evidence>
<keyword evidence="4" id="KW-0862">Zinc</keyword>
<dbReference type="GO" id="GO:0016788">
    <property type="term" value="F:hydrolase activity, acting on ester bonds"/>
    <property type="evidence" value="ECO:0007669"/>
    <property type="project" value="InterPro"/>
</dbReference>
<dbReference type="PANTHER" id="PTHR37326:SF1">
    <property type="entry name" value="BLL3975 PROTEIN"/>
    <property type="match status" value="1"/>
</dbReference>